<dbReference type="GO" id="GO:0006260">
    <property type="term" value="P:DNA replication"/>
    <property type="evidence" value="ECO:0007669"/>
    <property type="project" value="InterPro"/>
</dbReference>
<dbReference type="GO" id="GO:0006281">
    <property type="term" value="P:DNA repair"/>
    <property type="evidence" value="ECO:0007669"/>
    <property type="project" value="UniProtKB-KW"/>
</dbReference>
<dbReference type="InterPro" id="IPR002562">
    <property type="entry name" value="3'-5'_exonuclease_dom"/>
</dbReference>
<accession>A0A0F9ILD2</accession>
<comment type="caution">
    <text evidence="14">The sequence shown here is derived from an EMBL/GenBank/DDBJ whole genome shotgun (WGS) entry which is preliminary data.</text>
</comment>
<dbReference type="InterPro" id="IPR043502">
    <property type="entry name" value="DNA/RNA_pol_sf"/>
</dbReference>
<dbReference type="SMART" id="SM00986">
    <property type="entry name" value="UDG"/>
    <property type="match status" value="1"/>
</dbReference>
<dbReference type="InterPro" id="IPR036895">
    <property type="entry name" value="Uracil-DNA_glycosylase-like_sf"/>
</dbReference>
<evidence type="ECO:0000256" key="11">
    <source>
        <dbReference type="ARBA" id="ARBA00023204"/>
    </source>
</evidence>
<comment type="similarity">
    <text evidence="2">Belongs to the uracil-DNA glycosylase (UDG) superfamily. Type 4 (UDGa) family.</text>
</comment>
<organism evidence="14">
    <name type="scientific">marine sediment metagenome</name>
    <dbReference type="NCBI Taxonomy" id="412755"/>
    <lineage>
        <taxon>unclassified sequences</taxon>
        <taxon>metagenomes</taxon>
        <taxon>ecological metagenomes</taxon>
    </lineage>
</organism>
<keyword evidence="6" id="KW-0479">Metal-binding</keyword>
<dbReference type="GO" id="GO:0008408">
    <property type="term" value="F:3'-5' exonuclease activity"/>
    <property type="evidence" value="ECO:0007669"/>
    <property type="project" value="InterPro"/>
</dbReference>
<keyword evidence="7" id="KW-0227">DNA damage</keyword>
<evidence type="ECO:0000256" key="9">
    <source>
        <dbReference type="ARBA" id="ARBA00023004"/>
    </source>
</evidence>
<feature type="domain" description="Uracil-DNA glycosylase-like" evidence="13">
    <location>
        <begin position="61"/>
        <end position="216"/>
    </location>
</feature>
<dbReference type="EC" id="3.2.2.27" evidence="3"/>
<evidence type="ECO:0000256" key="10">
    <source>
        <dbReference type="ARBA" id="ARBA00023014"/>
    </source>
</evidence>
<comment type="catalytic activity">
    <reaction evidence="1">
        <text>Hydrolyzes single-stranded DNA or mismatched double-stranded DNA and polynucleotides, releasing free uracil.</text>
        <dbReference type="EC" id="3.2.2.27"/>
    </reaction>
</comment>
<keyword evidence="11" id="KW-0234">DNA repair</keyword>
<dbReference type="SUPFAM" id="SSF53098">
    <property type="entry name" value="Ribonuclease H-like"/>
    <property type="match status" value="1"/>
</dbReference>
<dbReference type="InterPro" id="IPR012337">
    <property type="entry name" value="RNaseH-like_sf"/>
</dbReference>
<dbReference type="GO" id="GO:0046872">
    <property type="term" value="F:metal ion binding"/>
    <property type="evidence" value="ECO:0007669"/>
    <property type="project" value="UniProtKB-KW"/>
</dbReference>
<dbReference type="InterPro" id="IPR001098">
    <property type="entry name" value="DNA-dir_DNA_pol_A_palm_dom"/>
</dbReference>
<dbReference type="Gene3D" id="1.20.1060.10">
    <property type="entry name" value="Taq DNA Polymerase, Chain T, domain 4"/>
    <property type="match status" value="1"/>
</dbReference>
<protein>
    <recommendedName>
        <fullName evidence="4">Type-4 uracil-DNA glycosylase</fullName>
        <ecNumber evidence="3">3.2.2.27</ecNumber>
    </recommendedName>
</protein>
<proteinExistence type="inferred from homology"/>
<keyword evidence="10" id="KW-0411">Iron-sulfur</keyword>
<keyword evidence="12" id="KW-0175">Coiled coil</keyword>
<evidence type="ECO:0000313" key="14">
    <source>
        <dbReference type="EMBL" id="KKM35758.1"/>
    </source>
</evidence>
<dbReference type="SUPFAM" id="SSF56672">
    <property type="entry name" value="DNA/RNA polymerases"/>
    <property type="match status" value="1"/>
</dbReference>
<dbReference type="GO" id="GO:0051539">
    <property type="term" value="F:4 iron, 4 sulfur cluster binding"/>
    <property type="evidence" value="ECO:0007669"/>
    <property type="project" value="UniProtKB-KW"/>
</dbReference>
<dbReference type="Pfam" id="PF01612">
    <property type="entry name" value="DNA_pol_A_exo1"/>
    <property type="match status" value="1"/>
</dbReference>
<keyword evidence="5" id="KW-0004">4Fe-4S</keyword>
<dbReference type="SUPFAM" id="SSF52141">
    <property type="entry name" value="Uracil-DNA glycosylase-like"/>
    <property type="match status" value="1"/>
</dbReference>
<evidence type="ECO:0000256" key="4">
    <source>
        <dbReference type="ARBA" id="ARBA00019403"/>
    </source>
</evidence>
<dbReference type="Gene3D" id="3.40.470.10">
    <property type="entry name" value="Uracil-DNA glycosylase-like domain"/>
    <property type="match status" value="1"/>
</dbReference>
<evidence type="ECO:0000256" key="12">
    <source>
        <dbReference type="SAM" id="Coils"/>
    </source>
</evidence>
<gene>
    <name evidence="14" type="ORF">LCGC14_1564770</name>
</gene>
<evidence type="ECO:0000256" key="6">
    <source>
        <dbReference type="ARBA" id="ARBA00022723"/>
    </source>
</evidence>
<feature type="non-terminal residue" evidence="14">
    <location>
        <position position="576"/>
    </location>
</feature>
<evidence type="ECO:0000256" key="1">
    <source>
        <dbReference type="ARBA" id="ARBA00001400"/>
    </source>
</evidence>
<name>A0A0F9ILD2_9ZZZZ</name>
<evidence type="ECO:0000256" key="3">
    <source>
        <dbReference type="ARBA" id="ARBA00012030"/>
    </source>
</evidence>
<keyword evidence="9" id="KW-0408">Iron</keyword>
<dbReference type="PANTHER" id="PTHR33693:SF1">
    <property type="entry name" value="TYPE-4 URACIL-DNA GLYCOSYLASE"/>
    <property type="match status" value="1"/>
</dbReference>
<reference evidence="14" key="1">
    <citation type="journal article" date="2015" name="Nature">
        <title>Complex archaea that bridge the gap between prokaryotes and eukaryotes.</title>
        <authorList>
            <person name="Spang A."/>
            <person name="Saw J.H."/>
            <person name="Jorgensen S.L."/>
            <person name="Zaremba-Niedzwiedzka K."/>
            <person name="Martijn J."/>
            <person name="Lind A.E."/>
            <person name="van Eijk R."/>
            <person name="Schleper C."/>
            <person name="Guy L."/>
            <person name="Ettema T.J."/>
        </authorList>
    </citation>
    <scope>NUCLEOTIDE SEQUENCE</scope>
</reference>
<dbReference type="GO" id="GO:0004844">
    <property type="term" value="F:uracil DNA N-glycosylase activity"/>
    <property type="evidence" value="ECO:0007669"/>
    <property type="project" value="UniProtKB-EC"/>
</dbReference>
<evidence type="ECO:0000256" key="2">
    <source>
        <dbReference type="ARBA" id="ARBA00006521"/>
    </source>
</evidence>
<dbReference type="Pfam" id="PF00476">
    <property type="entry name" value="DNA_pol_A"/>
    <property type="match status" value="1"/>
</dbReference>
<dbReference type="GO" id="GO:0003677">
    <property type="term" value="F:DNA binding"/>
    <property type="evidence" value="ECO:0007669"/>
    <property type="project" value="InterPro"/>
</dbReference>
<dbReference type="PANTHER" id="PTHR33693">
    <property type="entry name" value="TYPE-5 URACIL-DNA GLYCOSYLASE"/>
    <property type="match status" value="1"/>
</dbReference>
<evidence type="ECO:0000256" key="7">
    <source>
        <dbReference type="ARBA" id="ARBA00022763"/>
    </source>
</evidence>
<dbReference type="InterPro" id="IPR005122">
    <property type="entry name" value="Uracil-DNA_glycosylase-like"/>
</dbReference>
<dbReference type="SMART" id="SM00987">
    <property type="entry name" value="UreE_C"/>
    <property type="match status" value="1"/>
</dbReference>
<dbReference type="InterPro" id="IPR051536">
    <property type="entry name" value="UDG_Type-4/5"/>
</dbReference>
<evidence type="ECO:0000259" key="13">
    <source>
        <dbReference type="SMART" id="SM00986"/>
    </source>
</evidence>
<feature type="coiled-coil region" evidence="12">
    <location>
        <begin position="462"/>
        <end position="489"/>
    </location>
</feature>
<dbReference type="InterPro" id="IPR005273">
    <property type="entry name" value="Ura-DNA_glyco_family4"/>
</dbReference>
<dbReference type="Gene3D" id="3.30.420.10">
    <property type="entry name" value="Ribonuclease H-like superfamily/Ribonuclease H"/>
    <property type="match status" value="1"/>
</dbReference>
<dbReference type="AlphaFoldDB" id="A0A0F9ILD2"/>
<dbReference type="InterPro" id="IPR036397">
    <property type="entry name" value="RNaseH_sf"/>
</dbReference>
<evidence type="ECO:0000256" key="5">
    <source>
        <dbReference type="ARBA" id="ARBA00022485"/>
    </source>
</evidence>
<dbReference type="EMBL" id="LAZR01012125">
    <property type="protein sequence ID" value="KKM35758.1"/>
    <property type="molecule type" value="Genomic_DNA"/>
</dbReference>
<dbReference type="CDD" id="cd10030">
    <property type="entry name" value="UDG-F4_TTUDGA_SPO1dp_like"/>
    <property type="match status" value="1"/>
</dbReference>
<dbReference type="Pfam" id="PF03167">
    <property type="entry name" value="UDG"/>
    <property type="match status" value="1"/>
</dbReference>
<sequence length="576" mass="65496">MTNKSTSVTKPSTSKKATKISKDTSIFAQVVEANPKGFSEFTWEKLSGSTRLFEHSSRYVKGVGNPNADLFFVGQAPGRDEDAGGVPFTGPAGQTLHRKLAEVSISADGSWITNLFKEYPPEDREPRPKEVMAHMPYLIHEIEAVKPKVIVLLGNSPLEAFLNMRGITKVHGNIYTLQMSYGEVKLVPVFHPSYVMRRSDDRVTGLKFTKDLTQIKRLVEGEASSSVNKTKGKLIETLDEFEKLMAAISKAEVVDFDLETTSKKPKTGKIICISFSVRPYKAAVLPLWLNWKDGKQVKQYKYWGDKHDYVVGKLKEFFESDIPKCAQAGHLIDIPFLRSVGIRVRHYDYDAIVMHHLLDENVPLGERGLKDFAWEYTDMGGYDAPIVPYIQELEKKHGKDNASFADIPFDLLWPYSAADADVLGRVRRILYERLEKQDLIPLFRKISMPVQSVLFEIEHNGIKIDRKKLAEIQKEYGELETDISQQLQAHSVTAQVLKVLNKRAKEKNPKTKKEITEVNYGSTMQLRIVLFDILGLKPVNYSKKTKQPSTDQETLEALQDEHEVPRMILQKRQYGY</sequence>
<evidence type="ECO:0000256" key="8">
    <source>
        <dbReference type="ARBA" id="ARBA00022801"/>
    </source>
</evidence>
<dbReference type="GO" id="GO:0003887">
    <property type="term" value="F:DNA-directed DNA polymerase activity"/>
    <property type="evidence" value="ECO:0007669"/>
    <property type="project" value="InterPro"/>
</dbReference>
<dbReference type="NCBIfam" id="TIGR00758">
    <property type="entry name" value="UDG_fam4"/>
    <property type="match status" value="1"/>
</dbReference>
<keyword evidence="8" id="KW-0378">Hydrolase</keyword>